<proteinExistence type="predicted"/>
<gene>
    <name evidence="2" type="ORF">ACFYXQ_30405</name>
</gene>
<dbReference type="Pfam" id="PF06722">
    <property type="entry name" value="EryCIII-like_C"/>
    <property type="match status" value="1"/>
</dbReference>
<dbReference type="RefSeq" id="WP_387405947.1">
    <property type="nucleotide sequence ID" value="NZ_JBIAQY010000012.1"/>
</dbReference>
<dbReference type="Proteomes" id="UP001601992">
    <property type="component" value="Unassembled WGS sequence"/>
</dbReference>
<reference evidence="2 3" key="1">
    <citation type="submission" date="2024-10" db="EMBL/GenBank/DDBJ databases">
        <title>The Natural Products Discovery Center: Release of the First 8490 Sequenced Strains for Exploring Actinobacteria Biosynthetic Diversity.</title>
        <authorList>
            <person name="Kalkreuter E."/>
            <person name="Kautsar S.A."/>
            <person name="Yang D."/>
            <person name="Bader C.D."/>
            <person name="Teijaro C.N."/>
            <person name="Fluegel L."/>
            <person name="Davis C.M."/>
            <person name="Simpson J.R."/>
            <person name="Lauterbach L."/>
            <person name="Steele A.D."/>
            <person name="Gui C."/>
            <person name="Meng S."/>
            <person name="Li G."/>
            <person name="Viehrig K."/>
            <person name="Ye F."/>
            <person name="Su P."/>
            <person name="Kiefer A.F."/>
            <person name="Nichols A."/>
            <person name="Cepeda A.J."/>
            <person name="Yan W."/>
            <person name="Fan B."/>
            <person name="Jiang Y."/>
            <person name="Adhikari A."/>
            <person name="Zheng C.-J."/>
            <person name="Schuster L."/>
            <person name="Cowan T.M."/>
            <person name="Smanski M.J."/>
            <person name="Chevrette M.G."/>
            <person name="De Carvalho L.P.S."/>
            <person name="Shen B."/>
        </authorList>
    </citation>
    <scope>NUCLEOTIDE SEQUENCE [LARGE SCALE GENOMIC DNA]</scope>
    <source>
        <strain evidence="2 3">NPDC002593</strain>
    </source>
</reference>
<accession>A0ABW6S727</accession>
<sequence>MDIRPVAHRDAVPGLTTGLTLPPAGDRPRVLVTTGTSVGDRELFDALAQSLVEAGAEVLVTTTPDAVVERPHVHAIGFAPLAEVLPEIDLVVGAAGSGTLLATLANGTPSILLPQIADQPANAARAITHESAVLIETPEQAGPALSTLLGDDRYRAGARRLAEAIAEMPHPEDVASRIFDARPTGRV</sequence>
<keyword evidence="3" id="KW-1185">Reference proteome</keyword>
<evidence type="ECO:0000313" key="2">
    <source>
        <dbReference type="EMBL" id="MFF3572100.1"/>
    </source>
</evidence>
<dbReference type="InterPro" id="IPR010610">
    <property type="entry name" value="EryCIII-like_C"/>
</dbReference>
<evidence type="ECO:0000259" key="1">
    <source>
        <dbReference type="Pfam" id="PF06722"/>
    </source>
</evidence>
<comment type="caution">
    <text evidence="2">The sequence shown here is derived from an EMBL/GenBank/DDBJ whole genome shotgun (WGS) entry which is preliminary data.</text>
</comment>
<name>A0ABW6S727_9NOCA</name>
<dbReference type="SUPFAM" id="SSF53756">
    <property type="entry name" value="UDP-Glycosyltransferase/glycogen phosphorylase"/>
    <property type="match status" value="1"/>
</dbReference>
<evidence type="ECO:0000313" key="3">
    <source>
        <dbReference type="Proteomes" id="UP001601992"/>
    </source>
</evidence>
<feature type="domain" description="Erythromycin biosynthesis protein CIII-like C-terminal" evidence="1">
    <location>
        <begin position="49"/>
        <end position="178"/>
    </location>
</feature>
<organism evidence="2 3">
    <name type="scientific">Nocardia jiangxiensis</name>
    <dbReference type="NCBI Taxonomy" id="282685"/>
    <lineage>
        <taxon>Bacteria</taxon>
        <taxon>Bacillati</taxon>
        <taxon>Actinomycetota</taxon>
        <taxon>Actinomycetes</taxon>
        <taxon>Mycobacteriales</taxon>
        <taxon>Nocardiaceae</taxon>
        <taxon>Nocardia</taxon>
    </lineage>
</organism>
<protein>
    <submittedName>
        <fullName evidence="2">Glycosyltransferase</fullName>
    </submittedName>
</protein>
<dbReference type="Gene3D" id="3.40.50.2000">
    <property type="entry name" value="Glycogen Phosphorylase B"/>
    <property type="match status" value="2"/>
</dbReference>
<dbReference type="EMBL" id="JBIAQY010000012">
    <property type="protein sequence ID" value="MFF3572100.1"/>
    <property type="molecule type" value="Genomic_DNA"/>
</dbReference>